<proteinExistence type="predicted"/>
<name>A0ABX5VJD0_9MICO</name>
<keyword evidence="2" id="KW-1185">Reference proteome</keyword>
<protein>
    <recommendedName>
        <fullName evidence="3">Sugar phosphate isomerase</fullName>
    </recommendedName>
</protein>
<gene>
    <name evidence="1" type="ORF">FE251_02925</name>
</gene>
<evidence type="ECO:0000313" key="2">
    <source>
        <dbReference type="Proteomes" id="UP000313948"/>
    </source>
</evidence>
<dbReference type="NCBIfam" id="NF035938">
    <property type="entry name" value="EboA_domain"/>
    <property type="match status" value="1"/>
</dbReference>
<evidence type="ECO:0008006" key="3">
    <source>
        <dbReference type="Google" id="ProtNLM"/>
    </source>
</evidence>
<organism evidence="1 2">
    <name type="scientific">Georgenia wutianyii</name>
    <dbReference type="NCBI Taxonomy" id="2585135"/>
    <lineage>
        <taxon>Bacteria</taxon>
        <taxon>Bacillati</taxon>
        <taxon>Actinomycetota</taxon>
        <taxon>Actinomycetes</taxon>
        <taxon>Micrococcales</taxon>
        <taxon>Bogoriellaceae</taxon>
        <taxon>Georgenia</taxon>
    </lineage>
</organism>
<evidence type="ECO:0000313" key="1">
    <source>
        <dbReference type="EMBL" id="QDB78444.1"/>
    </source>
</evidence>
<dbReference type="RefSeq" id="WP_139947784.1">
    <property type="nucleotide sequence ID" value="NZ_CP040899.1"/>
</dbReference>
<reference evidence="1 2" key="1">
    <citation type="submission" date="2019-05" db="EMBL/GenBank/DDBJ databases">
        <title>Georgenia *** sp. nov., and Georgenia *** sp. nov., isolated from the intestinal contents of plateau pika (Ochotona curzoniae) in the Qinghai-Tibet plateau of China.</title>
        <authorList>
            <person name="Tian Z."/>
        </authorList>
    </citation>
    <scope>NUCLEOTIDE SEQUENCE [LARGE SCALE GENOMIC DNA]</scope>
    <source>
        <strain evidence="1 2">Z294</strain>
    </source>
</reference>
<dbReference type="InterPro" id="IPR047715">
    <property type="entry name" value="EboA_dom"/>
</dbReference>
<sequence length="226" mass="24320">MSRTQQLRADLAEHLSPAASERLEQMTAQIAADPTVIGRLFPAAAREVARGPLDPADRSGLYGPTLDDAVRGVLVAALLEALDDEEAALRELTELYRFGDGDEKRAVLRALDGLGTAAQPLVEDGLRTNDIRIVAAAMGEWSGQRLDPATWRQGVLKCLFVGVPLAAVDSLGERTDDELGRMVAAYAHERLAAGRAVPEDVRLVLDRVPHVLDQFPDVAATLRPTA</sequence>
<accession>A0ABX5VJD0</accession>
<dbReference type="EMBL" id="CP040899">
    <property type="protein sequence ID" value="QDB78444.1"/>
    <property type="molecule type" value="Genomic_DNA"/>
</dbReference>
<dbReference type="Proteomes" id="UP000313948">
    <property type="component" value="Chromosome"/>
</dbReference>